<evidence type="ECO:0000313" key="1">
    <source>
        <dbReference type="EMBL" id="TGK34315.1"/>
    </source>
</evidence>
<evidence type="ECO:0000313" key="2">
    <source>
        <dbReference type="Proteomes" id="UP000298277"/>
    </source>
</evidence>
<gene>
    <name evidence="1" type="ORF">EHQ17_09855</name>
</gene>
<sequence>DSPCGRVVTFPSPTSKIIKRQVLGGLHPVYFHSEVKYDIPA</sequence>
<organism evidence="1 2">
    <name type="scientific">Leptospira gomenensis</name>
    <dbReference type="NCBI Taxonomy" id="2484974"/>
    <lineage>
        <taxon>Bacteria</taxon>
        <taxon>Pseudomonadati</taxon>
        <taxon>Spirochaetota</taxon>
        <taxon>Spirochaetia</taxon>
        <taxon>Leptospirales</taxon>
        <taxon>Leptospiraceae</taxon>
        <taxon>Leptospira</taxon>
    </lineage>
</organism>
<dbReference type="AlphaFoldDB" id="A0A5F1YQD5"/>
<dbReference type="EMBL" id="RQFA01000038">
    <property type="protein sequence ID" value="TGK34315.1"/>
    <property type="molecule type" value="Genomic_DNA"/>
</dbReference>
<comment type="caution">
    <text evidence="1">The sequence shown here is derived from an EMBL/GenBank/DDBJ whole genome shotgun (WGS) entry which is preliminary data.</text>
</comment>
<proteinExistence type="predicted"/>
<protein>
    <submittedName>
        <fullName evidence="1">Transposase</fullName>
    </submittedName>
</protein>
<name>A0A5F1YQD5_9LEPT</name>
<accession>A0A5F1YQD5</accession>
<reference evidence="1" key="1">
    <citation type="journal article" date="2019" name="PLoS Negl. Trop. Dis.">
        <title>Revisiting the worldwide diversity of Leptospira species in the environment.</title>
        <authorList>
            <person name="Vincent A.T."/>
            <person name="Schiettekatte O."/>
            <person name="Bourhy P."/>
            <person name="Veyrier F.J."/>
            <person name="Picardeau M."/>
        </authorList>
    </citation>
    <scope>NUCLEOTIDE SEQUENCE [LARGE SCALE GENOMIC DNA]</scope>
    <source>
        <strain evidence="1">201800299</strain>
    </source>
</reference>
<keyword evidence="2" id="KW-1185">Reference proteome</keyword>
<dbReference type="Proteomes" id="UP000298277">
    <property type="component" value="Unassembled WGS sequence"/>
</dbReference>
<feature type="non-terminal residue" evidence="1">
    <location>
        <position position="1"/>
    </location>
</feature>